<keyword evidence="1" id="KW-1133">Transmembrane helix</keyword>
<dbReference type="InterPro" id="IPR025699">
    <property type="entry name" value="ABC2_memb-like"/>
</dbReference>
<feature type="transmembrane region" description="Helical" evidence="1">
    <location>
        <begin position="116"/>
        <end position="137"/>
    </location>
</feature>
<keyword evidence="1" id="KW-0472">Membrane</keyword>
<protein>
    <submittedName>
        <fullName evidence="2">ABC-2 transporter permease</fullName>
    </submittedName>
</protein>
<name>A0A5P3XJK1_PARBF</name>
<evidence type="ECO:0000256" key="1">
    <source>
        <dbReference type="SAM" id="Phobius"/>
    </source>
</evidence>
<dbReference type="EMBL" id="CP032452">
    <property type="protein sequence ID" value="QEZ70483.1"/>
    <property type="molecule type" value="Genomic_DNA"/>
</dbReference>
<accession>A0A5P3XJK1</accession>
<evidence type="ECO:0000313" key="3">
    <source>
        <dbReference type="Proteomes" id="UP000326961"/>
    </source>
</evidence>
<dbReference type="AlphaFoldDB" id="A0A5P3XJK1"/>
<sequence>MENIINLTKMSLNNLSSIIKTILIVLIVWIGIAMINQAFFNIIFGMGTYLLLMQVMAYEDTYGIDNLIAKLPVSKNEYVISRYVLGIIISVIFMVLSVLIYSMLDSILELDLTLGIFILIGFVTSMLAISVIIPVILKFGINKGRMVITILTVLMVVVPTGIMTSIWDNKEFMYKIMDIAGNIGIPFILIISSILILIISIIISLRVYKSKEIK</sequence>
<feature type="transmembrane region" description="Helical" evidence="1">
    <location>
        <begin position="146"/>
        <end position="167"/>
    </location>
</feature>
<organism evidence="2 3">
    <name type="scientific">Paraclostridium bifermentans</name>
    <name type="common">Clostridium bifermentans</name>
    <dbReference type="NCBI Taxonomy" id="1490"/>
    <lineage>
        <taxon>Bacteria</taxon>
        <taxon>Bacillati</taxon>
        <taxon>Bacillota</taxon>
        <taxon>Clostridia</taxon>
        <taxon>Peptostreptococcales</taxon>
        <taxon>Peptostreptococcaceae</taxon>
        <taxon>Paraclostridium</taxon>
    </lineage>
</organism>
<feature type="transmembrane region" description="Helical" evidence="1">
    <location>
        <begin position="79"/>
        <end position="104"/>
    </location>
</feature>
<dbReference type="Pfam" id="PF13346">
    <property type="entry name" value="ABC2_membrane_5"/>
    <property type="match status" value="1"/>
</dbReference>
<evidence type="ECO:0000313" key="2">
    <source>
        <dbReference type="EMBL" id="QEZ70483.1"/>
    </source>
</evidence>
<keyword evidence="1" id="KW-0812">Transmembrane</keyword>
<dbReference type="RefSeq" id="WP_150887300.1">
    <property type="nucleotide sequence ID" value="NZ_CP032452.1"/>
</dbReference>
<feature type="transmembrane region" description="Helical" evidence="1">
    <location>
        <begin position="12"/>
        <end position="32"/>
    </location>
</feature>
<reference evidence="2 3" key="1">
    <citation type="submission" date="2018-09" db="EMBL/GenBank/DDBJ databases">
        <title>A clostridial neurotoxin that targets Anopheles mosquitoes.</title>
        <authorList>
            <person name="Contreras E."/>
            <person name="Masuyer G."/>
            <person name="Qureshi N."/>
            <person name="Chawla S."/>
            <person name="Lim H.L."/>
            <person name="Chen J."/>
            <person name="Stenmark P."/>
            <person name="Gill S."/>
        </authorList>
    </citation>
    <scope>NUCLEOTIDE SEQUENCE [LARGE SCALE GENOMIC DNA]</scope>
    <source>
        <strain evidence="2 3">Cbm</strain>
    </source>
</reference>
<gene>
    <name evidence="2" type="ORF">D4A35_16845</name>
</gene>
<feature type="transmembrane region" description="Helical" evidence="1">
    <location>
        <begin position="38"/>
        <end position="58"/>
    </location>
</feature>
<feature type="transmembrane region" description="Helical" evidence="1">
    <location>
        <begin position="187"/>
        <end position="208"/>
    </location>
</feature>
<proteinExistence type="predicted"/>
<dbReference type="Proteomes" id="UP000326961">
    <property type="component" value="Chromosome"/>
</dbReference>